<evidence type="ECO:0000313" key="3">
    <source>
        <dbReference type="EMBL" id="TGY61437.1"/>
    </source>
</evidence>
<keyword evidence="4" id="KW-1185">Reference proteome</keyword>
<sequence>MSMAPLRLATIGTSMITDQLLKALPYVEGVTFAGAYSRSSQKAKDYSRSHGASAWWDSLDELAQDPQVDAVYIASPNICHFEQAMQMVEAGKHVLVEKPLCSTLVEAEKLFAAAKAKGVCCMEAMRLAHDPAYEAIYQALPKLGTIRRARFAYGKYSSRYDLVLEGTQTNIFDPALATGALMDLGVYPINALVLLFGEPDDLMAFADTVDVTGNDDLIDICGSAIFDYPSMIGEVSYSKATDDLLPTQIEGEKGTMLIHEMSSPSKVEIVYRDGAKEELSWRQRKNPTTHEVSNLEFELQDFVNAAAGELDLARFTGNTLVSLGIMDTIRLREGIVFPHDGEE</sequence>
<dbReference type="OrthoDB" id="9815825at2"/>
<accession>A0A4S2EZE8</accession>
<protein>
    <submittedName>
        <fullName evidence="3">Gfo/Idh/MocA family oxidoreductase</fullName>
    </submittedName>
</protein>
<name>A0A4S2EZE8_9ACTN</name>
<evidence type="ECO:0000259" key="2">
    <source>
        <dbReference type="Pfam" id="PF22725"/>
    </source>
</evidence>
<dbReference type="GO" id="GO:0000166">
    <property type="term" value="F:nucleotide binding"/>
    <property type="evidence" value="ECO:0007669"/>
    <property type="project" value="InterPro"/>
</dbReference>
<dbReference type="PANTHER" id="PTHR43054">
    <property type="match status" value="1"/>
</dbReference>
<feature type="domain" description="Gfo/Idh/MocA-like oxidoreductase N-terminal" evidence="1">
    <location>
        <begin position="7"/>
        <end position="123"/>
    </location>
</feature>
<dbReference type="InterPro" id="IPR055170">
    <property type="entry name" value="GFO_IDH_MocA-like_dom"/>
</dbReference>
<gene>
    <name evidence="3" type="ORF">E5334_08510</name>
</gene>
<evidence type="ECO:0000259" key="1">
    <source>
        <dbReference type="Pfam" id="PF01408"/>
    </source>
</evidence>
<dbReference type="Pfam" id="PF01408">
    <property type="entry name" value="GFO_IDH_MocA"/>
    <property type="match status" value="1"/>
</dbReference>
<dbReference type="Pfam" id="PF22725">
    <property type="entry name" value="GFO_IDH_MocA_C3"/>
    <property type="match status" value="1"/>
</dbReference>
<dbReference type="InterPro" id="IPR000683">
    <property type="entry name" value="Gfo/Idh/MocA-like_OxRdtase_N"/>
</dbReference>
<dbReference type="InterPro" id="IPR036291">
    <property type="entry name" value="NAD(P)-bd_dom_sf"/>
</dbReference>
<evidence type="ECO:0000313" key="4">
    <source>
        <dbReference type="Proteomes" id="UP000310263"/>
    </source>
</evidence>
<dbReference type="SUPFAM" id="SSF51735">
    <property type="entry name" value="NAD(P)-binding Rossmann-fold domains"/>
    <property type="match status" value="1"/>
</dbReference>
<dbReference type="Gene3D" id="3.40.50.720">
    <property type="entry name" value="NAD(P)-binding Rossmann-like Domain"/>
    <property type="match status" value="1"/>
</dbReference>
<dbReference type="SUPFAM" id="SSF55347">
    <property type="entry name" value="Glyceraldehyde-3-phosphate dehydrogenase-like, C-terminal domain"/>
    <property type="match status" value="1"/>
</dbReference>
<dbReference type="Gene3D" id="3.30.360.10">
    <property type="entry name" value="Dihydrodipicolinate Reductase, domain 2"/>
    <property type="match status" value="1"/>
</dbReference>
<reference evidence="3 4" key="1">
    <citation type="submission" date="2019-04" db="EMBL/GenBank/DDBJ databases">
        <title>Microbes associate with the intestines of laboratory mice.</title>
        <authorList>
            <person name="Navarre W."/>
            <person name="Wong E."/>
            <person name="Huang K."/>
            <person name="Tropini C."/>
            <person name="Ng K."/>
            <person name="Yu B."/>
        </authorList>
    </citation>
    <scope>NUCLEOTIDE SEQUENCE [LARGE SCALE GENOMIC DNA]</scope>
    <source>
        <strain evidence="3 4">NM07_P-09</strain>
    </source>
</reference>
<feature type="domain" description="GFO/IDH/MocA-like oxidoreductase" evidence="2">
    <location>
        <begin position="142"/>
        <end position="256"/>
    </location>
</feature>
<dbReference type="Proteomes" id="UP000310263">
    <property type="component" value="Unassembled WGS sequence"/>
</dbReference>
<comment type="caution">
    <text evidence="3">The sequence shown here is derived from an EMBL/GenBank/DDBJ whole genome shotgun (WGS) entry which is preliminary data.</text>
</comment>
<dbReference type="PANTHER" id="PTHR43054:SF1">
    <property type="entry name" value="SCYLLO-INOSITOL 2-DEHYDROGENASE (NADP(+)) IOLU"/>
    <property type="match status" value="1"/>
</dbReference>
<dbReference type="AlphaFoldDB" id="A0A4S2EZE8"/>
<proteinExistence type="predicted"/>
<organism evidence="3 4">
    <name type="scientific">Muricaecibacterium torontonense</name>
    <dbReference type="NCBI Taxonomy" id="3032871"/>
    <lineage>
        <taxon>Bacteria</taxon>
        <taxon>Bacillati</taxon>
        <taxon>Actinomycetota</taxon>
        <taxon>Coriobacteriia</taxon>
        <taxon>Coriobacteriales</taxon>
        <taxon>Atopobiaceae</taxon>
        <taxon>Muricaecibacterium</taxon>
    </lineage>
</organism>
<dbReference type="EMBL" id="SRYE01000005">
    <property type="protein sequence ID" value="TGY61437.1"/>
    <property type="molecule type" value="Genomic_DNA"/>
</dbReference>